<comment type="caution">
    <text evidence="4">The sequence shown here is derived from an EMBL/GenBank/DDBJ whole genome shotgun (WGS) entry which is preliminary data.</text>
</comment>
<dbReference type="SMART" id="SM01117">
    <property type="entry name" value="Cyt-b5"/>
    <property type="match status" value="1"/>
</dbReference>
<dbReference type="InterPro" id="IPR001199">
    <property type="entry name" value="Cyt_B5-like_heme/steroid-bd"/>
</dbReference>
<dbReference type="InterPro" id="IPR036400">
    <property type="entry name" value="Cyt_B5-like_heme/steroid_sf"/>
</dbReference>
<evidence type="ECO:0000256" key="1">
    <source>
        <dbReference type="ARBA" id="ARBA00038357"/>
    </source>
</evidence>
<protein>
    <submittedName>
        <fullName evidence="4">Cytochrome b5-like Heme/Steroid binding domain</fullName>
    </submittedName>
</protein>
<feature type="non-terminal residue" evidence="4">
    <location>
        <position position="1"/>
    </location>
</feature>
<dbReference type="Proteomes" id="UP000749293">
    <property type="component" value="Unassembled WGS sequence"/>
</dbReference>
<feature type="compositionally biased region" description="Acidic residues" evidence="2">
    <location>
        <begin position="18"/>
        <end position="28"/>
    </location>
</feature>
<evidence type="ECO:0000313" key="5">
    <source>
        <dbReference type="Proteomes" id="UP000749293"/>
    </source>
</evidence>
<sequence>MADSAELRQRKPQQTAHDDDDNDDDNDGPVETKKEIRKKIDSDDDDRFTFYIDILRVITFLTVASFGLSYVISGGQSWVWGGVRLPEYLTVDYWKEQMKGPVYMSPEELAGFDGRDPDKPVYLAINGTIYDVSARRQIYGPGGGYGFFSGKDASRAFVTGCFAEDLTPDMRGVEDMFLPVDDPDVDSYWTAEEMEEMRAAELEAARAKAHDALKHWVGFFAGNAKYKRVGYVVREEGWLEKEPRRELCAQALKSRPKRKIPGDEKQ</sequence>
<keyword evidence="5" id="KW-1185">Reference proteome</keyword>
<dbReference type="AlphaFoldDB" id="A0A9P4Z0A2"/>
<evidence type="ECO:0000313" key="4">
    <source>
        <dbReference type="EMBL" id="KAF4126336.1"/>
    </source>
</evidence>
<feature type="domain" description="Cytochrome b5 heme-binding" evidence="3">
    <location>
        <begin position="104"/>
        <end position="203"/>
    </location>
</feature>
<evidence type="ECO:0000259" key="3">
    <source>
        <dbReference type="SMART" id="SM01117"/>
    </source>
</evidence>
<comment type="similarity">
    <text evidence="1">Belongs to the cytochrome b5 family. MAPR subfamily.</text>
</comment>
<name>A0A9P4Z0A2_9HYPO</name>
<gene>
    <name evidence="4" type="ORF">GMORB2_0072</name>
</gene>
<dbReference type="GO" id="GO:0012505">
    <property type="term" value="C:endomembrane system"/>
    <property type="evidence" value="ECO:0007669"/>
    <property type="project" value="TreeGrafter"/>
</dbReference>
<dbReference type="SUPFAM" id="SSF55856">
    <property type="entry name" value="Cytochrome b5-like heme/steroid binding domain"/>
    <property type="match status" value="1"/>
</dbReference>
<dbReference type="EMBL" id="JAANYQ010000001">
    <property type="protein sequence ID" value="KAF4126336.1"/>
    <property type="molecule type" value="Genomic_DNA"/>
</dbReference>
<dbReference type="InterPro" id="IPR050577">
    <property type="entry name" value="MAPR/NEUFC/NENF-like"/>
</dbReference>
<dbReference type="OrthoDB" id="10257697at2759"/>
<dbReference type="RefSeq" id="XP_035324988.1">
    <property type="nucleotide sequence ID" value="XM_035462058.1"/>
</dbReference>
<dbReference type="GO" id="GO:0016020">
    <property type="term" value="C:membrane"/>
    <property type="evidence" value="ECO:0007669"/>
    <property type="project" value="TreeGrafter"/>
</dbReference>
<dbReference type="Pfam" id="PF00173">
    <property type="entry name" value="Cyt-b5"/>
    <property type="match status" value="1"/>
</dbReference>
<dbReference type="Gene3D" id="3.10.120.10">
    <property type="entry name" value="Cytochrome b5-like heme/steroid binding domain"/>
    <property type="match status" value="1"/>
</dbReference>
<evidence type="ECO:0000256" key="2">
    <source>
        <dbReference type="SAM" id="MobiDB-lite"/>
    </source>
</evidence>
<accession>A0A9P4Z0A2</accession>
<reference evidence="4" key="1">
    <citation type="submission" date="2020-03" db="EMBL/GenBank/DDBJ databases">
        <title>Site-based positive gene gene selection in Geosmithia morbida across the United States reveals a broad range of putative effectors and factors for local host and environmental adapation.</title>
        <authorList>
            <person name="Onufrak A."/>
            <person name="Murdoch R.W."/>
            <person name="Gazis R."/>
            <person name="Huff M."/>
            <person name="Staton M."/>
            <person name="Klingeman W."/>
            <person name="Hadziabdic D."/>
        </authorList>
    </citation>
    <scope>NUCLEOTIDE SEQUENCE</scope>
    <source>
        <strain evidence="4">1262</strain>
    </source>
</reference>
<proteinExistence type="inferred from homology"/>
<dbReference type="PANTHER" id="PTHR10281:SF76">
    <property type="entry name" value="CALCUTTA CUP-RELATED"/>
    <property type="match status" value="1"/>
</dbReference>
<dbReference type="FunFam" id="3.10.120.10:FF:000018">
    <property type="entry name" value="Heme/steroid binding domain protein, putative"/>
    <property type="match status" value="1"/>
</dbReference>
<organism evidence="4 5">
    <name type="scientific">Geosmithia morbida</name>
    <dbReference type="NCBI Taxonomy" id="1094350"/>
    <lineage>
        <taxon>Eukaryota</taxon>
        <taxon>Fungi</taxon>
        <taxon>Dikarya</taxon>
        <taxon>Ascomycota</taxon>
        <taxon>Pezizomycotina</taxon>
        <taxon>Sordariomycetes</taxon>
        <taxon>Hypocreomycetidae</taxon>
        <taxon>Hypocreales</taxon>
        <taxon>Bionectriaceae</taxon>
        <taxon>Geosmithia</taxon>
    </lineage>
</organism>
<feature type="region of interest" description="Disordered" evidence="2">
    <location>
        <begin position="1"/>
        <end position="34"/>
    </location>
</feature>
<dbReference type="PANTHER" id="PTHR10281">
    <property type="entry name" value="MEMBRANE-ASSOCIATED PROGESTERONE RECEPTOR COMPONENT-RELATED"/>
    <property type="match status" value="1"/>
</dbReference>
<dbReference type="GeneID" id="55966302"/>